<dbReference type="Pfam" id="PF01047">
    <property type="entry name" value="MarR"/>
    <property type="match status" value="1"/>
</dbReference>
<name>A0A059F9G5_9PROT</name>
<dbReference type="PANTHER" id="PTHR33164">
    <property type="entry name" value="TRANSCRIPTIONAL REGULATOR, MARR FAMILY"/>
    <property type="match status" value="1"/>
</dbReference>
<dbReference type="AlphaFoldDB" id="A0A059F9G5"/>
<feature type="domain" description="HTH marR-type" evidence="4">
    <location>
        <begin position="21"/>
        <end position="153"/>
    </location>
</feature>
<keyword evidence="1" id="KW-0805">Transcription regulation</keyword>
<dbReference type="GO" id="GO:0003700">
    <property type="term" value="F:DNA-binding transcription factor activity"/>
    <property type="evidence" value="ECO:0007669"/>
    <property type="project" value="InterPro"/>
</dbReference>
<keyword evidence="3" id="KW-0804">Transcription</keyword>
<dbReference type="Gene3D" id="1.10.10.10">
    <property type="entry name" value="Winged helix-like DNA-binding domain superfamily/Winged helix DNA-binding domain"/>
    <property type="match status" value="1"/>
</dbReference>
<evidence type="ECO:0000313" key="5">
    <source>
        <dbReference type="EMBL" id="KCZ87247.1"/>
    </source>
</evidence>
<dbReference type="SMART" id="SM00347">
    <property type="entry name" value="HTH_MARR"/>
    <property type="match status" value="1"/>
</dbReference>
<dbReference type="EMBL" id="ARYJ01000009">
    <property type="protein sequence ID" value="KCZ87247.1"/>
    <property type="molecule type" value="Genomic_DNA"/>
</dbReference>
<protein>
    <submittedName>
        <fullName evidence="5">MarR family transcriptional regulator</fullName>
    </submittedName>
</protein>
<dbReference type="SUPFAM" id="SSF46785">
    <property type="entry name" value="Winged helix' DNA-binding domain"/>
    <property type="match status" value="1"/>
</dbReference>
<dbReference type="GO" id="GO:0003677">
    <property type="term" value="F:DNA binding"/>
    <property type="evidence" value="ECO:0007669"/>
    <property type="project" value="UniProtKB-KW"/>
</dbReference>
<evidence type="ECO:0000256" key="1">
    <source>
        <dbReference type="ARBA" id="ARBA00023015"/>
    </source>
</evidence>
<dbReference type="InterPro" id="IPR036388">
    <property type="entry name" value="WH-like_DNA-bd_sf"/>
</dbReference>
<dbReference type="PROSITE" id="PS01117">
    <property type="entry name" value="HTH_MARR_1"/>
    <property type="match status" value="1"/>
</dbReference>
<dbReference type="InterPro" id="IPR000835">
    <property type="entry name" value="HTH_MarR-typ"/>
</dbReference>
<reference evidence="5 6" key="1">
    <citation type="journal article" date="2014" name="Antonie Van Leeuwenhoek">
        <title>Hyphomonas beringensis sp. nov. and Hyphomonas chukchiensis sp. nov., isolated from surface seawater of the Bering Sea and Chukchi Sea.</title>
        <authorList>
            <person name="Li C."/>
            <person name="Lai Q."/>
            <person name="Li G."/>
            <person name="Dong C."/>
            <person name="Wang J."/>
            <person name="Liao Y."/>
            <person name="Shao Z."/>
        </authorList>
    </citation>
    <scope>NUCLEOTIDE SEQUENCE [LARGE SCALE GENOMIC DNA]</scope>
    <source>
        <strain evidence="5 6">VP2</strain>
    </source>
</reference>
<dbReference type="eggNOG" id="COG1846">
    <property type="taxonomic scope" value="Bacteria"/>
</dbReference>
<dbReference type="PRINTS" id="PR00598">
    <property type="entry name" value="HTHMARR"/>
</dbReference>
<dbReference type="InterPro" id="IPR023187">
    <property type="entry name" value="Tscrpt_reg_MarR-type_CS"/>
</dbReference>
<dbReference type="GO" id="GO:0006950">
    <property type="term" value="P:response to stress"/>
    <property type="evidence" value="ECO:0007669"/>
    <property type="project" value="TreeGrafter"/>
</dbReference>
<comment type="caution">
    <text evidence="5">The sequence shown here is derived from an EMBL/GenBank/DDBJ whole genome shotgun (WGS) entry which is preliminary data.</text>
</comment>
<organism evidence="5 6">
    <name type="scientific">Hyphomonas jannaschiana VP2</name>
    <dbReference type="NCBI Taxonomy" id="1280952"/>
    <lineage>
        <taxon>Bacteria</taxon>
        <taxon>Pseudomonadati</taxon>
        <taxon>Pseudomonadota</taxon>
        <taxon>Alphaproteobacteria</taxon>
        <taxon>Hyphomonadales</taxon>
        <taxon>Hyphomonadaceae</taxon>
        <taxon>Hyphomonas</taxon>
    </lineage>
</organism>
<evidence type="ECO:0000313" key="6">
    <source>
        <dbReference type="Proteomes" id="UP000024816"/>
    </source>
</evidence>
<evidence type="ECO:0000256" key="2">
    <source>
        <dbReference type="ARBA" id="ARBA00023125"/>
    </source>
</evidence>
<dbReference type="Proteomes" id="UP000024816">
    <property type="component" value="Unassembled WGS sequence"/>
</dbReference>
<proteinExistence type="predicted"/>
<gene>
    <name evidence="5" type="ORF">HJA_13635</name>
</gene>
<dbReference type="InterPro" id="IPR039422">
    <property type="entry name" value="MarR/SlyA-like"/>
</dbReference>
<dbReference type="STRING" id="1280952.HJA_13635"/>
<accession>A0A059F9G5</accession>
<sequence length="176" mass="19800">MRFIIWTRPVGRVFHLHMSQYHDLLIALRRITRAIDMHSKKLSKDTGLTAPQLLVLQSVAAAERAKPSDIARQVHLSQATITSIVDRLVRAGLVVRERNEHDRRSLEVVITEKGAQHLVGAPELLQEGFQSAFDHLADWEKSMLVSSMQKVAFMMDADNLDVAPILEVGDISDTEN</sequence>
<evidence type="ECO:0000259" key="4">
    <source>
        <dbReference type="PROSITE" id="PS50995"/>
    </source>
</evidence>
<dbReference type="PROSITE" id="PS50995">
    <property type="entry name" value="HTH_MARR_2"/>
    <property type="match status" value="1"/>
</dbReference>
<dbReference type="PANTHER" id="PTHR33164:SF89">
    <property type="entry name" value="MARR FAMILY REGULATORY PROTEIN"/>
    <property type="match status" value="1"/>
</dbReference>
<evidence type="ECO:0000256" key="3">
    <source>
        <dbReference type="ARBA" id="ARBA00023163"/>
    </source>
</evidence>
<keyword evidence="2" id="KW-0238">DNA-binding</keyword>
<keyword evidence="6" id="KW-1185">Reference proteome</keyword>
<dbReference type="InterPro" id="IPR036390">
    <property type="entry name" value="WH_DNA-bd_sf"/>
</dbReference>
<dbReference type="PATRIC" id="fig|1280952.3.peg.2729"/>